<keyword evidence="2" id="KW-0560">Oxidoreductase</keyword>
<evidence type="ECO:0000256" key="1">
    <source>
        <dbReference type="ARBA" id="ARBA00001947"/>
    </source>
</evidence>
<name>A0A239H2R2_9NOCA</name>
<dbReference type="Gene3D" id="3.40.50.720">
    <property type="entry name" value="NAD(P)-binding Rossmann-like Domain"/>
    <property type="match status" value="1"/>
</dbReference>
<dbReference type="AlphaFoldDB" id="A0A239H2R2"/>
<sequence length="387" mass="40943">MSTAITTPDTTTNTGEIPVTTNMLVARLHEIDQPMKLEYLPVPTPRPTDVVVQVKACNVVPNLRNVLATYAEWFPYLPLPQLPAVFGLDSSGVVSAVGEHVTDVSVGDRVYVNPGLSCGACRACREGKDQNCDSYTFMGYFAFGPEGQKCFDAYPYGGLGEYLTAPQRNLVKLPDSVTFEEGARFGYLGTSYSALRKANAGPGKTVLIDGISGTLGLGACLNALALGVTKIFGTGRNAELLADVRAIAPDRIEVLPIGEGDLGAWLREHNDGEGADIVISSVGPGAPAESITDALASLRRGGIAVDIGGMMEKPALDLFSMMCSQISVLGSLWFSTGEAQDMADLAATGMLDLSVLEHHAFPLEKINEALDSLPARHGGFTNFISVP</sequence>
<dbReference type="InterPro" id="IPR036291">
    <property type="entry name" value="NAD(P)-bd_dom_sf"/>
</dbReference>
<dbReference type="GO" id="GO:0016491">
    <property type="term" value="F:oxidoreductase activity"/>
    <property type="evidence" value="ECO:0007669"/>
    <property type="project" value="UniProtKB-KW"/>
</dbReference>
<evidence type="ECO:0000256" key="2">
    <source>
        <dbReference type="ARBA" id="ARBA00023002"/>
    </source>
</evidence>
<dbReference type="PANTHER" id="PTHR43401:SF5">
    <property type="entry name" value="ALCOHOL DEHYDROGENASE-RELATED"/>
    <property type="match status" value="1"/>
</dbReference>
<dbReference type="Pfam" id="PF00107">
    <property type="entry name" value="ADH_zinc_N"/>
    <property type="match status" value="1"/>
</dbReference>
<dbReference type="EMBL" id="FZOW01000005">
    <property type="protein sequence ID" value="SNS75083.1"/>
    <property type="molecule type" value="Genomic_DNA"/>
</dbReference>
<dbReference type="Pfam" id="PF08240">
    <property type="entry name" value="ADH_N"/>
    <property type="match status" value="1"/>
</dbReference>
<evidence type="ECO:0000259" key="3">
    <source>
        <dbReference type="SMART" id="SM00829"/>
    </source>
</evidence>
<gene>
    <name evidence="4" type="ORF">SAMN05421642_10541</name>
</gene>
<dbReference type="SUPFAM" id="SSF51735">
    <property type="entry name" value="NAD(P)-binding Rossmann-fold domains"/>
    <property type="match status" value="1"/>
</dbReference>
<dbReference type="InterPro" id="IPR011032">
    <property type="entry name" value="GroES-like_sf"/>
</dbReference>
<organism evidence="4 5">
    <name type="scientific">Rhodococcoides kyotonense</name>
    <dbReference type="NCBI Taxonomy" id="398843"/>
    <lineage>
        <taxon>Bacteria</taxon>
        <taxon>Bacillati</taxon>
        <taxon>Actinomycetota</taxon>
        <taxon>Actinomycetes</taxon>
        <taxon>Mycobacteriales</taxon>
        <taxon>Nocardiaceae</taxon>
        <taxon>Rhodococcoides</taxon>
    </lineage>
</organism>
<dbReference type="Gene3D" id="3.90.180.10">
    <property type="entry name" value="Medium-chain alcohol dehydrogenases, catalytic domain"/>
    <property type="match status" value="1"/>
</dbReference>
<dbReference type="Proteomes" id="UP000198327">
    <property type="component" value="Unassembled WGS sequence"/>
</dbReference>
<dbReference type="InterPro" id="IPR020843">
    <property type="entry name" value="ER"/>
</dbReference>
<reference evidence="5" key="1">
    <citation type="submission" date="2017-06" db="EMBL/GenBank/DDBJ databases">
        <authorList>
            <person name="Varghese N."/>
            <person name="Submissions S."/>
        </authorList>
    </citation>
    <scope>NUCLEOTIDE SEQUENCE [LARGE SCALE GENOMIC DNA]</scope>
    <source>
        <strain evidence="5">JCM 23211</strain>
    </source>
</reference>
<evidence type="ECO:0000313" key="4">
    <source>
        <dbReference type="EMBL" id="SNS75083.1"/>
    </source>
</evidence>
<dbReference type="SMART" id="SM00829">
    <property type="entry name" value="PKS_ER"/>
    <property type="match status" value="1"/>
</dbReference>
<feature type="domain" description="Enoyl reductase (ER)" evidence="3">
    <location>
        <begin position="30"/>
        <end position="377"/>
    </location>
</feature>
<evidence type="ECO:0000313" key="5">
    <source>
        <dbReference type="Proteomes" id="UP000198327"/>
    </source>
</evidence>
<comment type="cofactor">
    <cofactor evidence="1">
        <name>Zn(2+)</name>
        <dbReference type="ChEBI" id="CHEBI:29105"/>
    </cofactor>
</comment>
<dbReference type="SUPFAM" id="SSF50129">
    <property type="entry name" value="GroES-like"/>
    <property type="match status" value="1"/>
</dbReference>
<protein>
    <submittedName>
        <fullName evidence="4">Alcohol dehydrogenase</fullName>
    </submittedName>
</protein>
<proteinExistence type="predicted"/>
<dbReference type="InterPro" id="IPR050129">
    <property type="entry name" value="Zn_alcohol_dh"/>
</dbReference>
<accession>A0A239H2R2</accession>
<dbReference type="InterPro" id="IPR013154">
    <property type="entry name" value="ADH-like_N"/>
</dbReference>
<dbReference type="PANTHER" id="PTHR43401">
    <property type="entry name" value="L-THREONINE 3-DEHYDROGENASE"/>
    <property type="match status" value="1"/>
</dbReference>
<dbReference type="InterPro" id="IPR013149">
    <property type="entry name" value="ADH-like_C"/>
</dbReference>
<keyword evidence="5" id="KW-1185">Reference proteome</keyword>